<protein>
    <submittedName>
        <fullName evidence="1">Uncharacterized protein</fullName>
    </submittedName>
</protein>
<accession>A0A7G4AW93</accession>
<dbReference type="Proteomes" id="UP000515922">
    <property type="component" value="Segment"/>
</dbReference>
<proteinExistence type="predicted"/>
<name>A0A7G4AW93_9CAUD</name>
<gene>
    <name evidence="1" type="ORF">HUN41_00190</name>
</gene>
<reference evidence="1 2" key="1">
    <citation type="submission" date="2020-07" db="EMBL/GenBank/DDBJ databases">
        <title>Streptomyces phage Genome sequencing and assembly.</title>
        <authorList>
            <person name="Sharma V."/>
            <person name="Hardy A."/>
            <person name="Frunzke J."/>
        </authorList>
    </citation>
    <scope>NUCLEOTIDE SEQUENCE [LARGE SCALE GENOMIC DNA]</scope>
</reference>
<organism evidence="1 2">
    <name type="scientific">Streptomyces phage Coruscant</name>
    <dbReference type="NCBI Taxonomy" id="2739834"/>
    <lineage>
        <taxon>Viruses</taxon>
        <taxon>Duplodnaviria</taxon>
        <taxon>Heunggongvirae</taxon>
        <taxon>Uroviricota</taxon>
        <taxon>Caudoviricetes</taxon>
        <taxon>Stanwilliamsviridae</taxon>
        <taxon>Boydwoodruffvirinae</taxon>
        <taxon>Coruscantvirus</taxon>
        <taxon>Coruscantvirus coruscant</taxon>
    </lineage>
</organism>
<dbReference type="EMBL" id="MT711976">
    <property type="protein sequence ID" value="QMP84283.1"/>
    <property type="molecule type" value="Genomic_DNA"/>
</dbReference>
<keyword evidence="2" id="KW-1185">Reference proteome</keyword>
<evidence type="ECO:0000313" key="1">
    <source>
        <dbReference type="EMBL" id="QMP84283.1"/>
    </source>
</evidence>
<sequence length="57" mass="6806">MKAKVLVCERNPHLVGLVGEIAREKEIEDIVHYHLKFDEFPGMLYHFRDFHVQIVEE</sequence>
<evidence type="ECO:0000313" key="2">
    <source>
        <dbReference type="Proteomes" id="UP000515922"/>
    </source>
</evidence>